<evidence type="ECO:0000313" key="9">
    <source>
        <dbReference type="Proteomes" id="UP000029264"/>
    </source>
</evidence>
<dbReference type="Gene3D" id="1.10.8.60">
    <property type="match status" value="1"/>
</dbReference>
<dbReference type="SMART" id="SM00065">
    <property type="entry name" value="GAF"/>
    <property type="match status" value="2"/>
</dbReference>
<comment type="caution">
    <text evidence="8">The sequence shown here is derived from an EMBL/GenBank/DDBJ whole genome shotgun (WGS) entry which is preliminary data.</text>
</comment>
<keyword evidence="2" id="KW-0067">ATP-binding</keyword>
<evidence type="ECO:0000256" key="6">
    <source>
        <dbReference type="ARBA" id="ARBA00023163"/>
    </source>
</evidence>
<dbReference type="InterPro" id="IPR025944">
    <property type="entry name" value="Sigma_54_int_dom_CS"/>
</dbReference>
<dbReference type="RefSeq" id="WP_037443585.1">
    <property type="nucleotide sequence ID" value="NZ_JPEO01000010.1"/>
</dbReference>
<dbReference type="EMBL" id="JPEO01000010">
    <property type="protein sequence ID" value="KFZ37013.1"/>
    <property type="molecule type" value="Genomic_DNA"/>
</dbReference>
<dbReference type="InterPro" id="IPR027417">
    <property type="entry name" value="P-loop_NTPase"/>
</dbReference>
<keyword evidence="3" id="KW-0805">Transcription regulation</keyword>
<evidence type="ECO:0000259" key="7">
    <source>
        <dbReference type="PROSITE" id="PS50045"/>
    </source>
</evidence>
<proteinExistence type="predicted"/>
<name>A0A094LPD5_9GAMM</name>
<dbReference type="eggNOG" id="COG3604">
    <property type="taxonomic scope" value="Bacteria"/>
</dbReference>
<dbReference type="Proteomes" id="UP000029264">
    <property type="component" value="Unassembled WGS sequence"/>
</dbReference>
<dbReference type="Pfam" id="PF13185">
    <property type="entry name" value="GAF_2"/>
    <property type="match status" value="1"/>
</dbReference>
<dbReference type="InterPro" id="IPR003018">
    <property type="entry name" value="GAF"/>
</dbReference>
<dbReference type="GO" id="GO:0006355">
    <property type="term" value="P:regulation of DNA-templated transcription"/>
    <property type="evidence" value="ECO:0007669"/>
    <property type="project" value="InterPro"/>
</dbReference>
<dbReference type="InterPro" id="IPR058031">
    <property type="entry name" value="AAA_lid_NorR"/>
</dbReference>
<accession>A0A094LPD5</accession>
<keyword evidence="6" id="KW-0804">Transcription</keyword>
<dbReference type="Gene3D" id="3.40.50.300">
    <property type="entry name" value="P-loop containing nucleotide triphosphate hydrolases"/>
    <property type="match status" value="1"/>
</dbReference>
<organism evidence="8 9">
    <name type="scientific">Shewanella mangrovi</name>
    <dbReference type="NCBI Taxonomy" id="1515746"/>
    <lineage>
        <taxon>Bacteria</taxon>
        <taxon>Pseudomonadati</taxon>
        <taxon>Pseudomonadota</taxon>
        <taxon>Gammaproteobacteria</taxon>
        <taxon>Alteromonadales</taxon>
        <taxon>Shewanellaceae</taxon>
        <taxon>Shewanella</taxon>
    </lineage>
</organism>
<dbReference type="FunFam" id="1.10.8.60:FF:000014">
    <property type="entry name" value="DNA-binding transcriptional regulator NtrC"/>
    <property type="match status" value="1"/>
</dbReference>
<dbReference type="InterPro" id="IPR025662">
    <property type="entry name" value="Sigma_54_int_dom_ATP-bd_1"/>
</dbReference>
<evidence type="ECO:0000256" key="2">
    <source>
        <dbReference type="ARBA" id="ARBA00022840"/>
    </source>
</evidence>
<dbReference type="SUPFAM" id="SSF52540">
    <property type="entry name" value="P-loop containing nucleoside triphosphate hydrolases"/>
    <property type="match status" value="1"/>
</dbReference>
<dbReference type="Pfam" id="PF25601">
    <property type="entry name" value="AAA_lid_14"/>
    <property type="match status" value="1"/>
</dbReference>
<reference evidence="8 9" key="1">
    <citation type="submission" date="2014-06" db="EMBL/GenBank/DDBJ databases">
        <title>Shewanella sp. YQH10.</title>
        <authorList>
            <person name="Liu Y."/>
            <person name="Zeng R."/>
        </authorList>
    </citation>
    <scope>NUCLEOTIDE SEQUENCE [LARGE SCALE GENOMIC DNA]</scope>
    <source>
        <strain evidence="8 9">YQH10</strain>
    </source>
</reference>
<dbReference type="InterPro" id="IPR003593">
    <property type="entry name" value="AAA+_ATPase"/>
</dbReference>
<dbReference type="SMART" id="SM00382">
    <property type="entry name" value="AAA"/>
    <property type="match status" value="1"/>
</dbReference>
<sequence>MTQRFQYLNEQKNCLRLTHQLLDQADVDGLLRCLNRHLQHSPLPFPCSILLDNPRQGPMLYQLQQDNVSPLDDEMLLQNGPLRIVEATQSTLHLSQDEYQQRYPALFQQTTEQPFNDALIIPILNHRRLLGYCELRRADAGRFDADDEAYAELVGESLGVALEHLQARLSLGLEQNQLCEERDDFHVLVNVTNAVITERSVESLVEKIAHEIHCYFGINAISVCLPDTDPSLLNLYNAFFTQPGKAQRSHKRIAAEHSICLSVLESGEIQLCELDEQDPRAHNETQLFGFWPAATQQLCLIPIKFAGQVLGVLKLAQADSGCFKGSRLQLLAQIAERTAIAVDNARAYQEINRLKDNLVRENHYLSEQVESLSHQQFDEIIGASRSIKDVLKQVEIVARTDCSVLLLGETGTGKEVFARAIHRLSPRSSKRMIKMNCAAMPAGLMESDLFGHEKGAFTGASKERMGRFEMAHHSSLFLDEVGDMPLELQPKLLRVLQEQEFERVGGNRLINVDVRLIAATNRDLQKMVVDKEFRSDLFYRLNVFPIRLPALSERRDDIPHLAKFFVSRACQHMGRNIDSIPAPVLRRLQELDWPGNIRELQNVIERAVLLSSGHALQLPPELEEDDSAEREFLKVNSRPVLTATTRNHDEDDEYQRIVSVLQETNGIVAGPRGAAHKLGLKRTTLLSRMKRLGIDKDAVLE</sequence>
<evidence type="ECO:0000313" key="8">
    <source>
        <dbReference type="EMBL" id="KFZ37013.1"/>
    </source>
</evidence>
<protein>
    <recommendedName>
        <fullName evidence="7">Sigma-54 factor interaction domain-containing protein</fullName>
    </recommendedName>
</protein>
<feature type="domain" description="Sigma-54 factor interaction" evidence="7">
    <location>
        <begin position="380"/>
        <end position="609"/>
    </location>
</feature>
<evidence type="ECO:0000256" key="3">
    <source>
        <dbReference type="ARBA" id="ARBA00023015"/>
    </source>
</evidence>
<dbReference type="InterPro" id="IPR002078">
    <property type="entry name" value="Sigma_54_int"/>
</dbReference>
<dbReference type="GO" id="GO:0003677">
    <property type="term" value="F:DNA binding"/>
    <property type="evidence" value="ECO:0007669"/>
    <property type="project" value="UniProtKB-KW"/>
</dbReference>
<dbReference type="CDD" id="cd00009">
    <property type="entry name" value="AAA"/>
    <property type="match status" value="1"/>
</dbReference>
<evidence type="ECO:0000256" key="4">
    <source>
        <dbReference type="ARBA" id="ARBA00023125"/>
    </source>
</evidence>
<keyword evidence="4" id="KW-0238">DNA-binding</keyword>
<keyword evidence="1" id="KW-0547">Nucleotide-binding</keyword>
<evidence type="ECO:0000256" key="5">
    <source>
        <dbReference type="ARBA" id="ARBA00023159"/>
    </source>
</evidence>
<dbReference type="OrthoDB" id="9804019at2"/>
<dbReference type="PROSITE" id="PS50045">
    <property type="entry name" value="SIGMA54_INTERACT_4"/>
    <property type="match status" value="1"/>
</dbReference>
<dbReference type="PANTHER" id="PTHR32071:SF123">
    <property type="entry name" value="DNA-BINDING TRANSCRIPTIONAL ACTIVATOR HYFR-RELATED"/>
    <property type="match status" value="1"/>
</dbReference>
<dbReference type="GO" id="GO:0005524">
    <property type="term" value="F:ATP binding"/>
    <property type="evidence" value="ECO:0007669"/>
    <property type="project" value="UniProtKB-KW"/>
</dbReference>
<dbReference type="AlphaFoldDB" id="A0A094LPD5"/>
<dbReference type="Gene3D" id="1.10.10.60">
    <property type="entry name" value="Homeodomain-like"/>
    <property type="match status" value="1"/>
</dbReference>
<dbReference type="SUPFAM" id="SSF55781">
    <property type="entry name" value="GAF domain-like"/>
    <property type="match status" value="2"/>
</dbReference>
<dbReference type="PROSITE" id="PS00688">
    <property type="entry name" value="SIGMA54_INTERACT_3"/>
    <property type="match status" value="1"/>
</dbReference>
<dbReference type="Pfam" id="PF00158">
    <property type="entry name" value="Sigma54_activat"/>
    <property type="match status" value="1"/>
</dbReference>
<gene>
    <name evidence="8" type="ORF">HR45_13290</name>
</gene>
<dbReference type="STRING" id="1515746.HR45_13290"/>
<dbReference type="Gene3D" id="3.30.450.40">
    <property type="match status" value="2"/>
</dbReference>
<dbReference type="InterPro" id="IPR029016">
    <property type="entry name" value="GAF-like_dom_sf"/>
</dbReference>
<keyword evidence="5" id="KW-0010">Activator</keyword>
<dbReference type="PANTHER" id="PTHR32071">
    <property type="entry name" value="TRANSCRIPTIONAL REGULATORY PROTEIN"/>
    <property type="match status" value="1"/>
</dbReference>
<dbReference type="PROSITE" id="PS00675">
    <property type="entry name" value="SIGMA54_INTERACT_1"/>
    <property type="match status" value="1"/>
</dbReference>
<evidence type="ECO:0000256" key="1">
    <source>
        <dbReference type="ARBA" id="ARBA00022741"/>
    </source>
</evidence>
<dbReference type="FunFam" id="3.40.50.300:FF:000006">
    <property type="entry name" value="DNA-binding transcriptional regulator NtrC"/>
    <property type="match status" value="1"/>
</dbReference>
<keyword evidence="9" id="KW-1185">Reference proteome</keyword>